<gene>
    <name evidence="1" type="ORF">DPMN_074008</name>
</gene>
<dbReference type="EMBL" id="JAIWYP010000015">
    <property type="protein sequence ID" value="KAH3699061.1"/>
    <property type="molecule type" value="Genomic_DNA"/>
</dbReference>
<evidence type="ECO:0000313" key="2">
    <source>
        <dbReference type="Proteomes" id="UP000828390"/>
    </source>
</evidence>
<sequence length="60" mass="7233">MSNISVTLRKISSKGWLLLGSRKSAWRLFRFVLEMIWMWWPLPPFVVPRDRRTRDTWGIG</sequence>
<accession>A0A9D4BL87</accession>
<name>A0A9D4BL87_DREPO</name>
<evidence type="ECO:0000313" key="1">
    <source>
        <dbReference type="EMBL" id="KAH3699061.1"/>
    </source>
</evidence>
<dbReference type="AlphaFoldDB" id="A0A9D4BL87"/>
<dbReference type="Proteomes" id="UP000828390">
    <property type="component" value="Unassembled WGS sequence"/>
</dbReference>
<comment type="caution">
    <text evidence="1">The sequence shown here is derived from an EMBL/GenBank/DDBJ whole genome shotgun (WGS) entry which is preliminary data.</text>
</comment>
<organism evidence="1 2">
    <name type="scientific">Dreissena polymorpha</name>
    <name type="common">Zebra mussel</name>
    <name type="synonym">Mytilus polymorpha</name>
    <dbReference type="NCBI Taxonomy" id="45954"/>
    <lineage>
        <taxon>Eukaryota</taxon>
        <taxon>Metazoa</taxon>
        <taxon>Spiralia</taxon>
        <taxon>Lophotrochozoa</taxon>
        <taxon>Mollusca</taxon>
        <taxon>Bivalvia</taxon>
        <taxon>Autobranchia</taxon>
        <taxon>Heteroconchia</taxon>
        <taxon>Euheterodonta</taxon>
        <taxon>Imparidentia</taxon>
        <taxon>Neoheterodontei</taxon>
        <taxon>Myida</taxon>
        <taxon>Dreissenoidea</taxon>
        <taxon>Dreissenidae</taxon>
        <taxon>Dreissena</taxon>
    </lineage>
</organism>
<keyword evidence="2" id="KW-1185">Reference proteome</keyword>
<reference evidence="1" key="2">
    <citation type="submission" date="2020-11" db="EMBL/GenBank/DDBJ databases">
        <authorList>
            <person name="McCartney M.A."/>
            <person name="Auch B."/>
            <person name="Kono T."/>
            <person name="Mallez S."/>
            <person name="Becker A."/>
            <person name="Gohl D.M."/>
            <person name="Silverstein K.A.T."/>
            <person name="Koren S."/>
            <person name="Bechman K.B."/>
            <person name="Herman A."/>
            <person name="Abrahante J.E."/>
            <person name="Garbe J."/>
        </authorList>
    </citation>
    <scope>NUCLEOTIDE SEQUENCE</scope>
    <source>
        <strain evidence="1">Duluth1</strain>
        <tissue evidence="1">Whole animal</tissue>
    </source>
</reference>
<reference evidence="1" key="1">
    <citation type="journal article" date="2019" name="bioRxiv">
        <title>The Genome of the Zebra Mussel, Dreissena polymorpha: A Resource for Invasive Species Research.</title>
        <authorList>
            <person name="McCartney M.A."/>
            <person name="Auch B."/>
            <person name="Kono T."/>
            <person name="Mallez S."/>
            <person name="Zhang Y."/>
            <person name="Obille A."/>
            <person name="Becker A."/>
            <person name="Abrahante J.E."/>
            <person name="Garbe J."/>
            <person name="Badalamenti J.P."/>
            <person name="Herman A."/>
            <person name="Mangelson H."/>
            <person name="Liachko I."/>
            <person name="Sullivan S."/>
            <person name="Sone E.D."/>
            <person name="Koren S."/>
            <person name="Silverstein K.A.T."/>
            <person name="Beckman K.B."/>
            <person name="Gohl D.M."/>
        </authorList>
    </citation>
    <scope>NUCLEOTIDE SEQUENCE</scope>
    <source>
        <strain evidence="1">Duluth1</strain>
        <tissue evidence="1">Whole animal</tissue>
    </source>
</reference>
<protein>
    <submittedName>
        <fullName evidence="1">Uncharacterized protein</fullName>
    </submittedName>
</protein>
<proteinExistence type="predicted"/>